<dbReference type="AlphaFoldDB" id="A0A4S4LSG6"/>
<keyword evidence="1" id="KW-0812">Transmembrane</keyword>
<dbReference type="Pfam" id="PF20151">
    <property type="entry name" value="DUF6533"/>
    <property type="match status" value="1"/>
</dbReference>
<keyword evidence="4" id="KW-1185">Reference proteome</keyword>
<dbReference type="OrthoDB" id="3354157at2759"/>
<evidence type="ECO:0000313" key="3">
    <source>
        <dbReference type="EMBL" id="THH15329.1"/>
    </source>
</evidence>
<feature type="transmembrane region" description="Helical" evidence="1">
    <location>
        <begin position="51"/>
        <end position="74"/>
    </location>
</feature>
<proteinExistence type="predicted"/>
<gene>
    <name evidence="3" type="ORF">EUX98_g9482</name>
</gene>
<reference evidence="3 4" key="1">
    <citation type="submission" date="2019-02" db="EMBL/GenBank/DDBJ databases">
        <title>Genome sequencing of the rare red list fungi Antrodiella citrinella (Flaviporus citrinellus).</title>
        <authorList>
            <person name="Buettner E."/>
            <person name="Kellner H."/>
        </authorList>
    </citation>
    <scope>NUCLEOTIDE SEQUENCE [LARGE SCALE GENOMIC DNA]</scope>
    <source>
        <strain evidence="3 4">DSM 108506</strain>
    </source>
</reference>
<protein>
    <recommendedName>
        <fullName evidence="2">DUF6533 domain-containing protein</fullName>
    </recommendedName>
</protein>
<evidence type="ECO:0000256" key="1">
    <source>
        <dbReference type="SAM" id="Phobius"/>
    </source>
</evidence>
<comment type="caution">
    <text evidence="3">The sequence shown here is derived from an EMBL/GenBank/DDBJ whole genome shotgun (WGS) entry which is preliminary data.</text>
</comment>
<keyword evidence="1" id="KW-1133">Transmembrane helix</keyword>
<dbReference type="Proteomes" id="UP000308730">
    <property type="component" value="Unassembled WGS sequence"/>
</dbReference>
<dbReference type="EMBL" id="SGPM01000831">
    <property type="protein sequence ID" value="THH15329.1"/>
    <property type="molecule type" value="Genomic_DNA"/>
</dbReference>
<evidence type="ECO:0000313" key="4">
    <source>
        <dbReference type="Proteomes" id="UP000308730"/>
    </source>
</evidence>
<sequence>MEAFPSYPEDFMNTRTTVYTGFASFTVLIWDHIVTFDDEVECIWTSKMGPVVWLFLLNRYMTPLGFIVNLIAYMRFMPGTLMHRTGS</sequence>
<keyword evidence="1" id="KW-0472">Membrane</keyword>
<organism evidence="3 4">
    <name type="scientific">Antrodiella citrinella</name>
    <dbReference type="NCBI Taxonomy" id="2447956"/>
    <lineage>
        <taxon>Eukaryota</taxon>
        <taxon>Fungi</taxon>
        <taxon>Dikarya</taxon>
        <taxon>Basidiomycota</taxon>
        <taxon>Agaricomycotina</taxon>
        <taxon>Agaricomycetes</taxon>
        <taxon>Polyporales</taxon>
        <taxon>Steccherinaceae</taxon>
        <taxon>Antrodiella</taxon>
    </lineage>
</organism>
<accession>A0A4S4LSG6</accession>
<evidence type="ECO:0000259" key="2">
    <source>
        <dbReference type="Pfam" id="PF20151"/>
    </source>
</evidence>
<dbReference type="InterPro" id="IPR045340">
    <property type="entry name" value="DUF6533"/>
</dbReference>
<name>A0A4S4LSG6_9APHY</name>
<feature type="domain" description="DUF6533" evidence="2">
    <location>
        <begin position="19"/>
        <end position="64"/>
    </location>
</feature>